<keyword evidence="2" id="KW-1185">Reference proteome</keyword>
<name>A0A9R1W5C3_LACSA</name>
<evidence type="ECO:0000313" key="2">
    <source>
        <dbReference type="Proteomes" id="UP000235145"/>
    </source>
</evidence>
<protein>
    <recommendedName>
        <fullName evidence="3">Reverse transcriptase Ty1/copia-type domain-containing protein</fullName>
    </recommendedName>
</protein>
<evidence type="ECO:0008006" key="3">
    <source>
        <dbReference type="Google" id="ProtNLM"/>
    </source>
</evidence>
<dbReference type="Proteomes" id="UP000235145">
    <property type="component" value="Unassembled WGS sequence"/>
</dbReference>
<dbReference type="AlphaFoldDB" id="A0A9R1W5C3"/>
<reference evidence="1 2" key="1">
    <citation type="journal article" date="2017" name="Nat. Commun.">
        <title>Genome assembly with in vitro proximity ligation data and whole-genome triplication in lettuce.</title>
        <authorList>
            <person name="Reyes-Chin-Wo S."/>
            <person name="Wang Z."/>
            <person name="Yang X."/>
            <person name="Kozik A."/>
            <person name="Arikit S."/>
            <person name="Song C."/>
            <person name="Xia L."/>
            <person name="Froenicke L."/>
            <person name="Lavelle D.O."/>
            <person name="Truco M.J."/>
            <person name="Xia R."/>
            <person name="Zhu S."/>
            <person name="Xu C."/>
            <person name="Xu H."/>
            <person name="Xu X."/>
            <person name="Cox K."/>
            <person name="Korf I."/>
            <person name="Meyers B.C."/>
            <person name="Michelmore R.W."/>
        </authorList>
    </citation>
    <scope>NUCLEOTIDE SEQUENCE [LARGE SCALE GENOMIC DNA]</scope>
    <source>
        <strain evidence="2">cv. Salinas</strain>
        <tissue evidence="1">Seedlings</tissue>
    </source>
</reference>
<organism evidence="1 2">
    <name type="scientific">Lactuca sativa</name>
    <name type="common">Garden lettuce</name>
    <dbReference type="NCBI Taxonomy" id="4236"/>
    <lineage>
        <taxon>Eukaryota</taxon>
        <taxon>Viridiplantae</taxon>
        <taxon>Streptophyta</taxon>
        <taxon>Embryophyta</taxon>
        <taxon>Tracheophyta</taxon>
        <taxon>Spermatophyta</taxon>
        <taxon>Magnoliopsida</taxon>
        <taxon>eudicotyledons</taxon>
        <taxon>Gunneridae</taxon>
        <taxon>Pentapetalae</taxon>
        <taxon>asterids</taxon>
        <taxon>campanulids</taxon>
        <taxon>Asterales</taxon>
        <taxon>Asteraceae</taxon>
        <taxon>Cichorioideae</taxon>
        <taxon>Cichorieae</taxon>
        <taxon>Lactucinae</taxon>
        <taxon>Lactuca</taxon>
    </lineage>
</organism>
<accession>A0A9R1W5C3</accession>
<evidence type="ECO:0000313" key="1">
    <source>
        <dbReference type="EMBL" id="KAJ0216476.1"/>
    </source>
</evidence>
<dbReference type="EMBL" id="NBSK02000003">
    <property type="protein sequence ID" value="KAJ0216476.1"/>
    <property type="molecule type" value="Genomic_DNA"/>
</dbReference>
<proteinExistence type="predicted"/>
<sequence length="208" mass="24012">MESCKMVTIRIITTLFYRNWLLFQLYINNVFLYDDLKEDVYMSLPLRDHTKFGCVQSVNDFSLIFKSENDYVFVLLDLGKLKKIDVEVFDINNGICLSQIKYCFELLHELLGCKPLKSPLDSNVVIKLIGKLIYLTITRPQLQDLIFHIQVKNGIYVVKSACVSLKKICGCLLEKNVWFLGYIVFLGSTLISSKIKKHEIVSYSSTKS</sequence>
<comment type="caution">
    <text evidence="1">The sequence shown here is derived from an EMBL/GenBank/DDBJ whole genome shotgun (WGS) entry which is preliminary data.</text>
</comment>
<gene>
    <name evidence="1" type="ORF">LSAT_V11C300122190</name>
</gene>